<evidence type="ECO:0000313" key="2">
    <source>
        <dbReference type="EMBL" id="EMI17124.1"/>
    </source>
</evidence>
<dbReference type="PATRIC" id="fig|1265738.3.peg.5933"/>
<proteinExistence type="predicted"/>
<evidence type="ECO:0000259" key="1">
    <source>
        <dbReference type="PROSITE" id="PS51411"/>
    </source>
</evidence>
<protein>
    <submittedName>
        <fullName evidence="2">PSP1 domain protein</fullName>
    </submittedName>
</protein>
<sequence length="194" mass="20759">MFFPMSHYYVRIGVLGDIFVGQPTASAATSGFSYGMRVIVRTARGVELGTILGEANQGARRSVNASEKMPIIRLIRQTTHEDELLIRRLERHKREAVEACRASLAASGTTAVLLDVDQVFDGGSLVMHFLGDVDETAEAITKEITERYESIVRTRHFAKLLGEGCGPGCGTSESENGCGSGCAGCAVKAACATK</sequence>
<name>M5RT27_9BACT</name>
<dbReference type="PROSITE" id="PS51411">
    <property type="entry name" value="PSP1_C"/>
    <property type="match status" value="1"/>
</dbReference>
<dbReference type="Proteomes" id="UP000011991">
    <property type="component" value="Unassembled WGS sequence"/>
</dbReference>
<accession>M5RT27</accession>
<keyword evidence="3" id="KW-1185">Reference proteome</keyword>
<dbReference type="InterPro" id="IPR007557">
    <property type="entry name" value="PSP1_C"/>
</dbReference>
<dbReference type="AlphaFoldDB" id="M5RT27"/>
<reference evidence="2 3" key="1">
    <citation type="journal article" date="2013" name="Mar. Genomics">
        <title>Expression of sulfatases in Rhodopirellula baltica and the diversity of sulfatases in the genus Rhodopirellula.</title>
        <authorList>
            <person name="Wegner C.E."/>
            <person name="Richter-Heitmann T."/>
            <person name="Klindworth A."/>
            <person name="Klockow C."/>
            <person name="Richter M."/>
            <person name="Achstetter T."/>
            <person name="Glockner F.O."/>
            <person name="Harder J."/>
        </authorList>
    </citation>
    <scope>NUCLEOTIDE SEQUENCE [LARGE SCALE GENOMIC DNA]</scope>
    <source>
        <strain evidence="2 3">SM1</strain>
    </source>
</reference>
<organism evidence="2 3">
    <name type="scientific">Rhodopirellula maiorica SM1</name>
    <dbReference type="NCBI Taxonomy" id="1265738"/>
    <lineage>
        <taxon>Bacteria</taxon>
        <taxon>Pseudomonadati</taxon>
        <taxon>Planctomycetota</taxon>
        <taxon>Planctomycetia</taxon>
        <taxon>Pirellulales</taxon>
        <taxon>Pirellulaceae</taxon>
        <taxon>Novipirellula</taxon>
    </lineage>
</organism>
<evidence type="ECO:0000313" key="3">
    <source>
        <dbReference type="Proteomes" id="UP000011991"/>
    </source>
</evidence>
<gene>
    <name evidence="2" type="ORF">RMSM_05948</name>
</gene>
<comment type="caution">
    <text evidence="2">The sequence shown here is derived from an EMBL/GenBank/DDBJ whole genome shotgun (WGS) entry which is preliminary data.</text>
</comment>
<dbReference type="EMBL" id="ANOG01000857">
    <property type="protein sequence ID" value="EMI17124.1"/>
    <property type="molecule type" value="Genomic_DNA"/>
</dbReference>
<feature type="domain" description="PSP1 C-terminal" evidence="1">
    <location>
        <begin position="72"/>
        <end position="157"/>
    </location>
</feature>